<gene>
    <name evidence="18" type="ORF">COU33_04040</name>
</gene>
<evidence type="ECO:0000256" key="7">
    <source>
        <dbReference type="ARBA" id="ARBA00022679"/>
    </source>
</evidence>
<dbReference type="Proteomes" id="UP000229362">
    <property type="component" value="Unassembled WGS sequence"/>
</dbReference>
<comment type="cofactor">
    <cofactor evidence="1">
        <name>Mg(2+)</name>
        <dbReference type="ChEBI" id="CHEBI:18420"/>
    </cofactor>
</comment>
<dbReference type="GO" id="GO:0046872">
    <property type="term" value="F:metal ion binding"/>
    <property type="evidence" value="ECO:0007669"/>
    <property type="project" value="UniProtKB-KW"/>
</dbReference>
<evidence type="ECO:0000256" key="3">
    <source>
        <dbReference type="ARBA" id="ARBA00004742"/>
    </source>
</evidence>
<comment type="pathway">
    <text evidence="3">Carbohydrate biosynthesis; gluconeogenesis.</text>
</comment>
<comment type="catalytic activity">
    <reaction evidence="14">
        <text>pyruvate + ATP + H2O = phosphoenolpyruvate + AMP + phosphate + 2 H(+)</text>
        <dbReference type="Rhea" id="RHEA:11364"/>
        <dbReference type="ChEBI" id="CHEBI:15361"/>
        <dbReference type="ChEBI" id="CHEBI:15377"/>
        <dbReference type="ChEBI" id="CHEBI:15378"/>
        <dbReference type="ChEBI" id="CHEBI:30616"/>
        <dbReference type="ChEBI" id="CHEBI:43474"/>
        <dbReference type="ChEBI" id="CHEBI:58702"/>
        <dbReference type="ChEBI" id="CHEBI:456215"/>
        <dbReference type="EC" id="2.7.9.2"/>
    </reaction>
</comment>
<keyword evidence="11" id="KW-0067">ATP-binding</keyword>
<keyword evidence="9" id="KW-0547">Nucleotide-binding</keyword>
<dbReference type="Gene3D" id="3.30.1490.20">
    <property type="entry name" value="ATP-grasp fold, A domain"/>
    <property type="match status" value="1"/>
</dbReference>
<feature type="domain" description="PEP-utilising enzyme C-terminal" evidence="17">
    <location>
        <begin position="480"/>
        <end position="793"/>
    </location>
</feature>
<evidence type="ECO:0000256" key="13">
    <source>
        <dbReference type="ARBA" id="ARBA00033470"/>
    </source>
</evidence>
<accession>A0A2M6W0M5</accession>
<dbReference type="GO" id="GO:0008986">
    <property type="term" value="F:pyruvate, water dikinase activity"/>
    <property type="evidence" value="ECO:0007669"/>
    <property type="project" value="UniProtKB-EC"/>
</dbReference>
<keyword evidence="7 18" id="KW-0808">Transferase</keyword>
<evidence type="ECO:0000256" key="12">
    <source>
        <dbReference type="ARBA" id="ARBA00022842"/>
    </source>
</evidence>
<dbReference type="PANTHER" id="PTHR43030">
    <property type="entry name" value="PHOSPHOENOLPYRUVATE SYNTHASE"/>
    <property type="match status" value="1"/>
</dbReference>
<keyword evidence="18" id="KW-0670">Pyruvate</keyword>
<dbReference type="GO" id="GO:0005524">
    <property type="term" value="F:ATP binding"/>
    <property type="evidence" value="ECO:0007669"/>
    <property type="project" value="UniProtKB-KW"/>
</dbReference>
<dbReference type="InterPro" id="IPR036637">
    <property type="entry name" value="Phosphohistidine_dom_sf"/>
</dbReference>
<dbReference type="PROSITE" id="PS00742">
    <property type="entry name" value="PEP_ENZYMES_2"/>
    <property type="match status" value="1"/>
</dbReference>
<dbReference type="EC" id="2.7.9.2" evidence="5"/>
<name>A0A2M6W0M5_9BACT</name>
<evidence type="ECO:0000256" key="5">
    <source>
        <dbReference type="ARBA" id="ARBA00011996"/>
    </source>
</evidence>
<dbReference type="FunFam" id="3.30.470.20:FF:000017">
    <property type="entry name" value="Phosphoenolpyruvate synthase"/>
    <property type="match status" value="1"/>
</dbReference>
<keyword evidence="12" id="KW-0460">Magnesium</keyword>
<dbReference type="Pfam" id="PF02896">
    <property type="entry name" value="PEP-utilizers_C"/>
    <property type="match status" value="1"/>
</dbReference>
<dbReference type="InterPro" id="IPR002192">
    <property type="entry name" value="PPDK_AMP/ATP-bd"/>
</dbReference>
<evidence type="ECO:0000256" key="10">
    <source>
        <dbReference type="ARBA" id="ARBA00022777"/>
    </source>
</evidence>
<evidence type="ECO:0000256" key="9">
    <source>
        <dbReference type="ARBA" id="ARBA00022741"/>
    </source>
</evidence>
<reference evidence="19" key="1">
    <citation type="submission" date="2017-09" db="EMBL/GenBank/DDBJ databases">
        <title>Depth-based differentiation of microbial function through sediment-hosted aquifers and enrichment of novel symbionts in the deep terrestrial subsurface.</title>
        <authorList>
            <person name="Probst A.J."/>
            <person name="Ladd B."/>
            <person name="Jarett J.K."/>
            <person name="Geller-Mcgrath D.E."/>
            <person name="Sieber C.M.K."/>
            <person name="Emerson J.B."/>
            <person name="Anantharaman K."/>
            <person name="Thomas B.C."/>
            <person name="Malmstrom R."/>
            <person name="Stieglmeier M."/>
            <person name="Klingl A."/>
            <person name="Woyke T."/>
            <person name="Ryan C.M."/>
            <person name="Banfield J.F."/>
        </authorList>
    </citation>
    <scope>NUCLEOTIDE SEQUENCE [LARGE SCALE GENOMIC DNA]</scope>
</reference>
<dbReference type="InterPro" id="IPR008279">
    <property type="entry name" value="PEP-util_enz_mobile_dom"/>
</dbReference>
<organism evidence="18 19">
    <name type="scientific">Candidatus Magasanikbacteria bacterium CG10_big_fil_rev_8_21_14_0_10_43_6</name>
    <dbReference type="NCBI Taxonomy" id="1974650"/>
    <lineage>
        <taxon>Bacteria</taxon>
        <taxon>Candidatus Magasanikiibacteriota</taxon>
    </lineage>
</organism>
<dbReference type="Pfam" id="PF01326">
    <property type="entry name" value="PPDK_N"/>
    <property type="match status" value="1"/>
</dbReference>
<evidence type="ECO:0000256" key="8">
    <source>
        <dbReference type="ARBA" id="ARBA00022723"/>
    </source>
</evidence>
<evidence type="ECO:0000256" key="6">
    <source>
        <dbReference type="ARBA" id="ARBA00021623"/>
    </source>
</evidence>
<feature type="domain" description="Pyruvate phosphate dikinase AMP/ATP-binding" evidence="16">
    <location>
        <begin position="25"/>
        <end position="349"/>
    </location>
</feature>
<dbReference type="PROSITE" id="PS00370">
    <property type="entry name" value="PEP_ENZYMES_PHOS_SITE"/>
    <property type="match status" value="1"/>
</dbReference>
<keyword evidence="8" id="KW-0479">Metal-binding</keyword>
<comment type="similarity">
    <text evidence="4">Belongs to the PEP-utilizing enzyme family.</text>
</comment>
<dbReference type="SUPFAM" id="SSF56059">
    <property type="entry name" value="Glutathione synthetase ATP-binding domain-like"/>
    <property type="match status" value="1"/>
</dbReference>
<evidence type="ECO:0000256" key="4">
    <source>
        <dbReference type="ARBA" id="ARBA00007837"/>
    </source>
</evidence>
<comment type="function">
    <text evidence="2">Catalyzes the phosphorylation of pyruvate to phosphoenolpyruvate.</text>
</comment>
<dbReference type="NCBIfam" id="TIGR01418">
    <property type="entry name" value="PEP_synth"/>
    <property type="match status" value="1"/>
</dbReference>
<feature type="domain" description="PEP-utilising enzyme mobile" evidence="15">
    <location>
        <begin position="387"/>
        <end position="458"/>
    </location>
</feature>
<evidence type="ECO:0000259" key="15">
    <source>
        <dbReference type="Pfam" id="PF00391"/>
    </source>
</evidence>
<keyword evidence="10" id="KW-0418">Kinase</keyword>
<dbReference type="InterPro" id="IPR015813">
    <property type="entry name" value="Pyrv/PenolPyrv_kinase-like_dom"/>
</dbReference>
<evidence type="ECO:0000259" key="16">
    <source>
        <dbReference type="Pfam" id="PF01326"/>
    </source>
</evidence>
<dbReference type="AlphaFoldDB" id="A0A2M6W0M5"/>
<evidence type="ECO:0000259" key="17">
    <source>
        <dbReference type="Pfam" id="PF02896"/>
    </source>
</evidence>
<dbReference type="SUPFAM" id="SSF51621">
    <property type="entry name" value="Phosphoenolpyruvate/pyruvate domain"/>
    <property type="match status" value="1"/>
</dbReference>
<evidence type="ECO:0000313" key="19">
    <source>
        <dbReference type="Proteomes" id="UP000229362"/>
    </source>
</evidence>
<dbReference type="NCBIfam" id="NF005057">
    <property type="entry name" value="PRK06464.1"/>
    <property type="match status" value="1"/>
</dbReference>
<dbReference type="Pfam" id="PF00391">
    <property type="entry name" value="PEP-utilizers"/>
    <property type="match status" value="1"/>
</dbReference>
<evidence type="ECO:0000256" key="14">
    <source>
        <dbReference type="ARBA" id="ARBA00047700"/>
    </source>
</evidence>
<dbReference type="InterPro" id="IPR018274">
    <property type="entry name" value="PEP_util_AS"/>
</dbReference>
<dbReference type="UniPathway" id="UPA00138"/>
<dbReference type="InterPro" id="IPR040442">
    <property type="entry name" value="Pyrv_kinase-like_dom_sf"/>
</dbReference>
<evidence type="ECO:0000256" key="11">
    <source>
        <dbReference type="ARBA" id="ARBA00022840"/>
    </source>
</evidence>
<dbReference type="Gene3D" id="3.30.470.20">
    <property type="entry name" value="ATP-grasp fold, B domain"/>
    <property type="match status" value="1"/>
</dbReference>
<dbReference type="EMBL" id="PFBZ01000175">
    <property type="protein sequence ID" value="PIT86285.1"/>
    <property type="molecule type" value="Genomic_DNA"/>
</dbReference>
<dbReference type="PANTHER" id="PTHR43030:SF1">
    <property type="entry name" value="PHOSPHOENOLPYRUVATE SYNTHASE"/>
    <property type="match status" value="1"/>
</dbReference>
<dbReference type="SUPFAM" id="SSF52009">
    <property type="entry name" value="Phosphohistidine domain"/>
    <property type="match status" value="1"/>
</dbReference>
<dbReference type="GO" id="GO:0006094">
    <property type="term" value="P:gluconeogenesis"/>
    <property type="evidence" value="ECO:0007669"/>
    <property type="project" value="UniProtKB-UniPathway"/>
</dbReference>
<proteinExistence type="inferred from homology"/>
<dbReference type="InterPro" id="IPR023151">
    <property type="entry name" value="PEP_util_CS"/>
</dbReference>
<evidence type="ECO:0000256" key="1">
    <source>
        <dbReference type="ARBA" id="ARBA00001946"/>
    </source>
</evidence>
<dbReference type="InterPro" id="IPR000121">
    <property type="entry name" value="PEP_util_C"/>
</dbReference>
<dbReference type="InterPro" id="IPR006319">
    <property type="entry name" value="PEP_synth"/>
</dbReference>
<dbReference type="FunFam" id="3.30.1490.20:FF:000010">
    <property type="entry name" value="Phosphoenolpyruvate synthase"/>
    <property type="match status" value="1"/>
</dbReference>
<evidence type="ECO:0000256" key="2">
    <source>
        <dbReference type="ARBA" id="ARBA00002988"/>
    </source>
</evidence>
<dbReference type="Gene3D" id="3.20.20.60">
    <property type="entry name" value="Phosphoenolpyruvate-binding domains"/>
    <property type="match status" value="1"/>
</dbReference>
<evidence type="ECO:0000313" key="18">
    <source>
        <dbReference type="EMBL" id="PIT86285.1"/>
    </source>
</evidence>
<dbReference type="InterPro" id="IPR013815">
    <property type="entry name" value="ATP_grasp_subdomain_1"/>
</dbReference>
<protein>
    <recommendedName>
        <fullName evidence="6">Phosphoenolpyruvate synthase</fullName>
        <ecNumber evidence="5">2.7.9.2</ecNumber>
    </recommendedName>
    <alternativeName>
        <fullName evidence="13">Pyruvate, water dikinase</fullName>
    </alternativeName>
</protein>
<dbReference type="Gene3D" id="3.50.30.10">
    <property type="entry name" value="Phosphohistidine domain"/>
    <property type="match status" value="1"/>
</dbReference>
<sequence>MKKQASQSKNQNILWFKDISIGDVPLVGGKNASLGEMYGALSKQGVAVPNGFALTSHAYWNFLCSAKLDKVIKELVKDLDVHDITNLKKVGKKIRAKLLAASLPKDIEKEIIASYKALAKNKKNFAVAVRSSATAEDLPDASFAGQQETFLNVRGEKDLLLGVKKCIASLFTDRAISYRQGRGYDHLSVALSVTVQEMIDASTGTSGVMFTMDTESGFTGVTLVTSSYGLGEYVVKGRVIPDQFYVFKEGLAKGKSAIISRTLGSKQVKLVYGKTKGTAQASVSEKDKNRFSIEDKDIVQLATWAGIIEAHYKRPQDIEWAKDGNTGKLYIVQARPETVKTRTNHAVIEHYRLNKTGKELLRGIAVGQKIGAGKVRVIESPKNMKDFKEGKILVTRITDPDWEPIMRKAAAIITEQGGKTSHAAIVSRELGVPCIVGAAQARKILKQGKQVTVSCASGDEGVIYQGILPFEVQRTELKEISKTKTKIMMNMGDPDHAFGLSFLPNDGVGLARLEFIFTNFIRIHPLALVQYHKLRDKKAKKEITALTKGYKNKTDYCVEKLAEGIARIAAASYSNDVIVRLSDFKTNEYATMIGGKEFEPHEENPMLGWRGASRYYSKEYKPAFRLECEAIKRVRDDWGLTNVIVMVPFCRTPEEGRQVLDTMAEFGLKQGENGLQVYVMCEIPSNVILADAFAEMFDGFSIGSNDLTQLTLGLDRDTGSLMDIGDATNEAVKILIKDVIGVVHKHKKKIGICGQAPSDYPEFAEFLVREGIDSISLNPDTVIQTRQRIAKAEKTLGKKGKKTHTGYLSMVAAIGVMAAGLIGLGAGCSSTPEPTLAPLESSYVAPSVIREKVMEKVEEDRAAAWATETSVLKESVFAEFTLEYPAGWEVSHWNGGVTLRDASEGASLGYVSVYKQLVALPVAEDAFTSTTVDGYAAKSIDLPADEGRGTVGLRYIQLEQSGDTIVIEGTSAAVEQVLASINFTEDGEAIVDRPLTHWDQREGRICVQVITYAKEQEESVCQAFPTPCEVPDGWKVCDQDDTVLQF</sequence>
<comment type="caution">
    <text evidence="18">The sequence shown here is derived from an EMBL/GenBank/DDBJ whole genome shotgun (WGS) entry which is preliminary data.</text>
</comment>